<dbReference type="InterPro" id="IPR049818">
    <property type="entry name" value="Expansin_EXLX1-like"/>
</dbReference>
<dbReference type="EMBL" id="CP073720">
    <property type="protein sequence ID" value="UWP86416.1"/>
    <property type="molecule type" value="Genomic_DNA"/>
</dbReference>
<dbReference type="PANTHER" id="PTHR31836:SF21">
    <property type="entry name" value="EXPANSIN-LIKE PROTEIN 7"/>
    <property type="match status" value="1"/>
</dbReference>
<dbReference type="InterPro" id="IPR036908">
    <property type="entry name" value="RlpA-like_sf"/>
</dbReference>
<feature type="compositionally biased region" description="Low complexity" evidence="2">
    <location>
        <begin position="381"/>
        <end position="406"/>
    </location>
</feature>
<evidence type="ECO:0000256" key="1">
    <source>
        <dbReference type="ARBA" id="ARBA00022729"/>
    </source>
</evidence>
<dbReference type="Proteomes" id="UP001059617">
    <property type="component" value="Chromosome"/>
</dbReference>
<keyword evidence="3" id="KW-1133">Transmembrane helix</keyword>
<dbReference type="NCBIfam" id="NF041144">
    <property type="entry name" value="expansin_EXLX1"/>
    <property type="match status" value="1"/>
</dbReference>
<keyword evidence="6" id="KW-1185">Reference proteome</keyword>
<dbReference type="PANTHER" id="PTHR31836">
    <property type="match status" value="1"/>
</dbReference>
<dbReference type="InterPro" id="IPR009009">
    <property type="entry name" value="RlpA-like_DPBB"/>
</dbReference>
<reference evidence="5" key="1">
    <citation type="submission" date="2021-04" db="EMBL/GenBank/DDBJ databases">
        <authorList>
            <person name="Hartkoorn R.C."/>
            <person name="Beaudoing E."/>
            <person name="Hot D."/>
        </authorList>
    </citation>
    <scope>NUCLEOTIDE SEQUENCE</scope>
    <source>
        <strain evidence="5">NRRL B-16292</strain>
    </source>
</reference>
<dbReference type="Gene3D" id="2.60.40.760">
    <property type="entry name" value="Expansin, cellulose-binding-like domain"/>
    <property type="match status" value="1"/>
</dbReference>
<feature type="region of interest" description="Disordered" evidence="2">
    <location>
        <begin position="380"/>
        <end position="406"/>
    </location>
</feature>
<sequence length="425" mass="41150">MSADNFADGHKDDSAGDTAAKPVDKGDGLGGETVVIGGAGDGSGGETVVIADAGRTDALGGETVVIGAMGAGADTSDGLSGETVVIGGAGADLGEETVVIADAGRTDSLGGETVVIRHPGAAGPASAGAVADGPADAIAGGAAAGPVARRRYLRWAVPAAAGILLAAVLSIVLVTQVGGNAACAAPISGKASYYSTNRNGMCNLGAPSTDAYVAIGPAEYAGGSACGSYLTVTGPNGTTTTVQVVDQCPSCPRGKIDLSKAAFGRIGELSAGIIPVTYEPARDPEVPGPLRVKLKGGTNRSSLTAVVDNHGNPLAAVELETPTGWTPLRRGVDNVWTGPSGVVPAPVTLRISDVYGHQAVVGGLALGPSDFQQTGTHLYGPEASPSAAPSESPSAEATASPSAAASVIAADASGAPAGGAPAPSC</sequence>
<feature type="region of interest" description="Disordered" evidence="2">
    <location>
        <begin position="1"/>
        <end position="38"/>
    </location>
</feature>
<name>A0ABY5WBC4_9ACTN</name>
<evidence type="ECO:0000256" key="2">
    <source>
        <dbReference type="SAM" id="MobiDB-lite"/>
    </source>
</evidence>
<evidence type="ECO:0000259" key="4">
    <source>
        <dbReference type="Pfam" id="PF03330"/>
    </source>
</evidence>
<protein>
    <recommendedName>
        <fullName evidence="4">RlpA-like protein double-psi beta-barrel domain-containing protein</fullName>
    </recommendedName>
</protein>
<dbReference type="CDD" id="cd22272">
    <property type="entry name" value="DPBB_EXLX1-like"/>
    <property type="match status" value="1"/>
</dbReference>
<dbReference type="Gene3D" id="2.40.40.10">
    <property type="entry name" value="RlpA-like domain"/>
    <property type="match status" value="1"/>
</dbReference>
<dbReference type="InterPro" id="IPR051477">
    <property type="entry name" value="Expansin_CellWall"/>
</dbReference>
<reference evidence="5" key="2">
    <citation type="submission" date="2022-09" db="EMBL/GenBank/DDBJ databases">
        <title>Biosynthetic gene clusters of Dactylosporangioum fulvum.</title>
        <authorList>
            <person name="Caradec T."/>
        </authorList>
    </citation>
    <scope>NUCLEOTIDE SEQUENCE</scope>
    <source>
        <strain evidence="5">NRRL B-16292</strain>
    </source>
</reference>
<proteinExistence type="predicted"/>
<dbReference type="SUPFAM" id="SSF50685">
    <property type="entry name" value="Barwin-like endoglucanases"/>
    <property type="match status" value="1"/>
</dbReference>
<dbReference type="InterPro" id="IPR036749">
    <property type="entry name" value="Expansin_CBD_sf"/>
</dbReference>
<organism evidence="5 6">
    <name type="scientific">Dactylosporangium fulvum</name>
    <dbReference type="NCBI Taxonomy" id="53359"/>
    <lineage>
        <taxon>Bacteria</taxon>
        <taxon>Bacillati</taxon>
        <taxon>Actinomycetota</taxon>
        <taxon>Actinomycetes</taxon>
        <taxon>Micromonosporales</taxon>
        <taxon>Micromonosporaceae</taxon>
        <taxon>Dactylosporangium</taxon>
    </lineage>
</organism>
<keyword evidence="1" id="KW-0732">Signal</keyword>
<evidence type="ECO:0000256" key="3">
    <source>
        <dbReference type="SAM" id="Phobius"/>
    </source>
</evidence>
<accession>A0ABY5WBC4</accession>
<dbReference type="RefSeq" id="WP_259865572.1">
    <property type="nucleotide sequence ID" value="NZ_BAAAST010000027.1"/>
</dbReference>
<dbReference type="Pfam" id="PF03330">
    <property type="entry name" value="DPBB_1"/>
    <property type="match status" value="1"/>
</dbReference>
<evidence type="ECO:0000313" key="6">
    <source>
        <dbReference type="Proteomes" id="UP001059617"/>
    </source>
</evidence>
<evidence type="ECO:0000313" key="5">
    <source>
        <dbReference type="EMBL" id="UWP86416.1"/>
    </source>
</evidence>
<feature type="transmembrane region" description="Helical" evidence="3">
    <location>
        <begin position="155"/>
        <end position="174"/>
    </location>
</feature>
<feature type="domain" description="RlpA-like protein double-psi beta-barrel" evidence="4">
    <location>
        <begin position="225"/>
        <end position="278"/>
    </location>
</feature>
<gene>
    <name evidence="5" type="ORF">Dfulv_20105</name>
</gene>
<keyword evidence="3" id="KW-0812">Transmembrane</keyword>
<keyword evidence="3" id="KW-0472">Membrane</keyword>
<dbReference type="SUPFAM" id="SSF49590">
    <property type="entry name" value="PHL pollen allergen"/>
    <property type="match status" value="1"/>
</dbReference>